<feature type="region of interest" description="Disordered" evidence="1">
    <location>
        <begin position="1"/>
        <end position="219"/>
    </location>
</feature>
<dbReference type="GeneID" id="105993285"/>
<sequence length="219" mass="24766">MSQNPQRRAPSPLPWKRTSIKPPRPSTHTPRTPHPAPRTPHPDSAPRPLPHPSASRCRSGRPGRARTRQALRRPPAAPQFLVEATVRGPAKPPLPRTPAVAHAHRPGHRMTRTTPGHTRRPGPGRCRASSQTLTRRSRLPWPPPRPHARRLLPRGGPGRCSFPARPPSGARRAKPRSGVSRRRRRHRRRRRPLHFTSLPPPSMRPSHRGPPRISWIRSR</sequence>
<gene>
    <name evidence="3" type="primary">LOC105993285</name>
</gene>
<dbReference type="RefSeq" id="XP_012881941.1">
    <property type="nucleotide sequence ID" value="XM_013026487.1"/>
</dbReference>
<feature type="compositionally biased region" description="Basic residues" evidence="1">
    <location>
        <begin position="171"/>
        <end position="193"/>
    </location>
</feature>
<keyword evidence="2" id="KW-1185">Reference proteome</keyword>
<feature type="compositionally biased region" description="Basic residues" evidence="1">
    <location>
        <begin position="102"/>
        <end position="122"/>
    </location>
</feature>
<evidence type="ECO:0000256" key="1">
    <source>
        <dbReference type="SAM" id="MobiDB-lite"/>
    </source>
</evidence>
<evidence type="ECO:0000313" key="2">
    <source>
        <dbReference type="Proteomes" id="UP000081671"/>
    </source>
</evidence>
<evidence type="ECO:0000313" key="3">
    <source>
        <dbReference type="RefSeq" id="XP_012881941.1"/>
    </source>
</evidence>
<dbReference type="KEGG" id="dord:105993285"/>
<name>A0A1S3FZF7_DIPOR</name>
<proteinExistence type="predicted"/>
<dbReference type="AlphaFoldDB" id="A0A1S3FZF7"/>
<reference evidence="3" key="1">
    <citation type="submission" date="2025-08" db="UniProtKB">
        <authorList>
            <consortium name="RefSeq"/>
        </authorList>
    </citation>
    <scope>IDENTIFICATION</scope>
    <source>
        <tissue evidence="3">Kidney</tissue>
    </source>
</reference>
<dbReference type="Proteomes" id="UP000081671">
    <property type="component" value="Unplaced"/>
</dbReference>
<feature type="compositionally biased region" description="Pro residues" evidence="1">
    <location>
        <begin position="32"/>
        <end position="51"/>
    </location>
</feature>
<accession>A0A1S3FZF7</accession>
<dbReference type="InParanoid" id="A0A1S3FZF7"/>
<feature type="compositionally biased region" description="Basic residues" evidence="1">
    <location>
        <begin position="58"/>
        <end position="71"/>
    </location>
</feature>
<protein>
    <submittedName>
        <fullName evidence="3">Vegetative cell wall protein gp1-like</fullName>
    </submittedName>
</protein>
<organism evidence="2 3">
    <name type="scientific">Dipodomys ordii</name>
    <name type="common">Ord's kangaroo rat</name>
    <dbReference type="NCBI Taxonomy" id="10020"/>
    <lineage>
        <taxon>Eukaryota</taxon>
        <taxon>Metazoa</taxon>
        <taxon>Chordata</taxon>
        <taxon>Craniata</taxon>
        <taxon>Vertebrata</taxon>
        <taxon>Euteleostomi</taxon>
        <taxon>Mammalia</taxon>
        <taxon>Eutheria</taxon>
        <taxon>Euarchontoglires</taxon>
        <taxon>Glires</taxon>
        <taxon>Rodentia</taxon>
        <taxon>Castorimorpha</taxon>
        <taxon>Heteromyidae</taxon>
        <taxon>Dipodomyinae</taxon>
        <taxon>Dipodomys</taxon>
    </lineage>
</organism>